<dbReference type="KEGG" id="mej:Q7A_2813"/>
<organism evidence="8 9">
    <name type="scientific">Methylophaga nitratireducenticrescens</name>
    <dbReference type="NCBI Taxonomy" id="754476"/>
    <lineage>
        <taxon>Bacteria</taxon>
        <taxon>Pseudomonadati</taxon>
        <taxon>Pseudomonadota</taxon>
        <taxon>Gammaproteobacteria</taxon>
        <taxon>Thiotrichales</taxon>
        <taxon>Piscirickettsiaceae</taxon>
        <taxon>Methylophaga</taxon>
    </lineage>
</organism>
<dbReference type="NCBIfam" id="TIGR00254">
    <property type="entry name" value="GGDEF"/>
    <property type="match status" value="1"/>
</dbReference>
<dbReference type="PROSITE" id="PS50887">
    <property type="entry name" value="GGDEF"/>
    <property type="match status" value="1"/>
</dbReference>
<dbReference type="Gene3D" id="3.30.70.270">
    <property type="match status" value="1"/>
</dbReference>
<dbReference type="Pfam" id="PF00990">
    <property type="entry name" value="GGDEF"/>
    <property type="match status" value="1"/>
</dbReference>
<dbReference type="SUPFAM" id="SSF55073">
    <property type="entry name" value="Nucleotide cyclase"/>
    <property type="match status" value="1"/>
</dbReference>
<dbReference type="InterPro" id="IPR000160">
    <property type="entry name" value="GGDEF_dom"/>
</dbReference>
<dbReference type="Pfam" id="PF00563">
    <property type="entry name" value="EAL"/>
    <property type="match status" value="1"/>
</dbReference>
<dbReference type="HOGENOM" id="CLU_000445_70_36_6"/>
<dbReference type="Pfam" id="PF00497">
    <property type="entry name" value="SBP_bac_3"/>
    <property type="match status" value="1"/>
</dbReference>
<dbReference type="PROSITE" id="PS50113">
    <property type="entry name" value="PAC"/>
    <property type="match status" value="1"/>
</dbReference>
<dbReference type="Proteomes" id="UP000009144">
    <property type="component" value="Chromosome"/>
</dbReference>
<proteinExistence type="predicted"/>
<feature type="domain" description="EAL" evidence="6">
    <location>
        <begin position="604"/>
        <end position="858"/>
    </location>
</feature>
<keyword evidence="2" id="KW-0973">c-di-GMP</keyword>
<dbReference type="RefSeq" id="WP_014707956.1">
    <property type="nucleotide sequence ID" value="NC_017857.3"/>
</dbReference>
<dbReference type="PATRIC" id="fig|754476.3.peg.2760"/>
<dbReference type="PROSITE" id="PS50112">
    <property type="entry name" value="PAS"/>
    <property type="match status" value="1"/>
</dbReference>
<dbReference type="eggNOG" id="COG5001">
    <property type="taxonomic scope" value="Bacteria"/>
</dbReference>
<evidence type="ECO:0000259" key="6">
    <source>
        <dbReference type="PROSITE" id="PS50883"/>
    </source>
</evidence>
<keyword evidence="3" id="KW-0812">Transmembrane</keyword>
<dbReference type="Pfam" id="PF08448">
    <property type="entry name" value="PAS_4"/>
    <property type="match status" value="1"/>
</dbReference>
<accession>I1XMH6</accession>
<dbReference type="InterPro" id="IPR000700">
    <property type="entry name" value="PAS-assoc_C"/>
</dbReference>
<dbReference type="Gene3D" id="3.40.190.10">
    <property type="entry name" value="Periplasmic binding protein-like II"/>
    <property type="match status" value="2"/>
</dbReference>
<evidence type="ECO:0000256" key="2">
    <source>
        <dbReference type="ARBA" id="ARBA00022636"/>
    </source>
</evidence>
<dbReference type="SMART" id="SM00052">
    <property type="entry name" value="EAL"/>
    <property type="match status" value="1"/>
</dbReference>
<dbReference type="Gene3D" id="3.30.450.20">
    <property type="entry name" value="PAS domain"/>
    <property type="match status" value="1"/>
</dbReference>
<gene>
    <name evidence="8" type="ordered locus">Q7A_2813</name>
</gene>
<dbReference type="SUPFAM" id="SSF53850">
    <property type="entry name" value="Periplasmic binding protein-like II"/>
    <property type="match status" value="1"/>
</dbReference>
<evidence type="ECO:0000259" key="7">
    <source>
        <dbReference type="PROSITE" id="PS50887"/>
    </source>
</evidence>
<keyword evidence="3" id="KW-0472">Membrane</keyword>
<dbReference type="SMART" id="SM00091">
    <property type="entry name" value="PAS"/>
    <property type="match status" value="1"/>
</dbReference>
<dbReference type="eggNOG" id="COG0834">
    <property type="taxonomic scope" value="Bacteria"/>
</dbReference>
<protein>
    <recommendedName>
        <fullName evidence="1">cyclic-guanylate-specific phosphodiesterase</fullName>
        <ecNumber evidence="1">3.1.4.52</ecNumber>
    </recommendedName>
</protein>
<feature type="domain" description="PAS" evidence="4">
    <location>
        <begin position="299"/>
        <end position="369"/>
    </location>
</feature>
<dbReference type="PROSITE" id="PS50883">
    <property type="entry name" value="EAL"/>
    <property type="match status" value="1"/>
</dbReference>
<evidence type="ECO:0000259" key="5">
    <source>
        <dbReference type="PROSITE" id="PS50113"/>
    </source>
</evidence>
<dbReference type="InterPro" id="IPR001633">
    <property type="entry name" value="EAL_dom"/>
</dbReference>
<dbReference type="AlphaFoldDB" id="I1XMH6"/>
<dbReference type="PANTHER" id="PTHR44757:SF2">
    <property type="entry name" value="BIOFILM ARCHITECTURE MAINTENANCE PROTEIN MBAA"/>
    <property type="match status" value="1"/>
</dbReference>
<dbReference type="SMART" id="SM00062">
    <property type="entry name" value="PBPb"/>
    <property type="match status" value="1"/>
</dbReference>
<sequence>MSSKAILANLFRFLVVLAAIVTSGKLWAEQIVLRVGVYENPPKLVMAQSGQVSGIMGDLLNVIAAKENWQLIAIPCHWDDCLEQLARGEIDLLPDVAVTAERSELYDFHTTAALLSWSQIYVTREHNLSSLLELDGKRLALLKGSIQHDYLKQLAENFNIDVTFVLVDTQQAAFAALSDGNADAVTANNFIGELKAVELNLKPTPLMFQPSRLFYAVPKNKHDEVLQAIENYLKLWQADVSSPYFTVLEQWNSASEKMKIPKEIRWLLISLVVGIVLAILFLLLMRRRVKEKNSSLRQTQQNLNVILDSVDALVYIKDLQLRYQYANKKVCNLINLEQKQIIGQTDAVLFDAETCKKLRENDLQVLEKGQRIVEEEINTVLGSDNSQTFLSVKLPLRQEDGSIYALCGISTDITDYLLIQKQLRKLALYDALTGLANRRLLMEFLEDSLVEGRQTQTEGALVIVDLDAFKTLNDTLGHHAGDLLLQEVSKRLQSSLLPDDLAARLGSDEFVIVKPNMGTNRAEAERLVQQYAEAIIQDFALPFVLDHTQYIASASVGIALFSDADGDVERLLQDADMALYRAKASGRNSLRFFDPVMQLEINRRSQLERKLRDAISLHQLELYVQPQISSDHQYVGMEALLRWHDPVEGFISPADFIPVAEASGLIIPLGDWVLRKACQILAEWSKVSGMENLTLSVNISPRQFRHLQFIDYIDSCLKELEVNPNHLELEITESLLIEDIDQTIERMNALRQRGLRFSLDDFGTGYASLSYLKLLPLNKLKIDQSFVRDVLIDVNDEAIVSTIIALGQSLDLAVIAEGVETHEQAALLENFGCHVYQGYYFGKPAPVAEWQKIISEIRAVHK</sequence>
<keyword evidence="9" id="KW-1185">Reference proteome</keyword>
<reference evidence="8 9" key="1">
    <citation type="journal article" date="2012" name="J. Bacteriol.">
        <title>Complete genome sequences of Methylophaga sp. strain JAM1 and Methylophaga sp. strain JAM7.</title>
        <authorList>
            <person name="Villeneuve C."/>
            <person name="Martineau C."/>
            <person name="Mauffrey F."/>
            <person name="Villemur R."/>
        </authorList>
    </citation>
    <scope>NUCLEOTIDE SEQUENCE [LARGE SCALE GENOMIC DNA]</scope>
    <source>
        <strain evidence="8 9">JAM1</strain>
    </source>
</reference>
<dbReference type="InterPro" id="IPR043128">
    <property type="entry name" value="Rev_trsase/Diguanyl_cyclase"/>
</dbReference>
<dbReference type="PANTHER" id="PTHR44757">
    <property type="entry name" value="DIGUANYLATE CYCLASE DGCP"/>
    <property type="match status" value="1"/>
</dbReference>
<feature type="domain" description="PAC" evidence="5">
    <location>
        <begin position="373"/>
        <end position="425"/>
    </location>
</feature>
<dbReference type="SUPFAM" id="SSF55785">
    <property type="entry name" value="PYP-like sensor domain (PAS domain)"/>
    <property type="match status" value="1"/>
</dbReference>
<dbReference type="GO" id="GO:0071111">
    <property type="term" value="F:cyclic-guanylate-specific phosphodiesterase activity"/>
    <property type="evidence" value="ECO:0007669"/>
    <property type="project" value="UniProtKB-EC"/>
</dbReference>
<dbReference type="InterPro" id="IPR001638">
    <property type="entry name" value="Solute-binding_3/MltF_N"/>
</dbReference>
<dbReference type="STRING" id="754476.Q7A_2813"/>
<dbReference type="InterPro" id="IPR013656">
    <property type="entry name" value="PAS_4"/>
</dbReference>
<dbReference type="InterPro" id="IPR029787">
    <property type="entry name" value="Nucleotide_cyclase"/>
</dbReference>
<dbReference type="CDD" id="cd01948">
    <property type="entry name" value="EAL"/>
    <property type="match status" value="1"/>
</dbReference>
<dbReference type="EMBL" id="CP003390">
    <property type="protein sequence ID" value="AFI85595.1"/>
    <property type="molecule type" value="Genomic_DNA"/>
</dbReference>
<dbReference type="InterPro" id="IPR000014">
    <property type="entry name" value="PAS"/>
</dbReference>
<keyword evidence="3" id="KW-1133">Transmembrane helix</keyword>
<dbReference type="Gene3D" id="3.20.20.450">
    <property type="entry name" value="EAL domain"/>
    <property type="match status" value="1"/>
</dbReference>
<evidence type="ECO:0000313" key="9">
    <source>
        <dbReference type="Proteomes" id="UP000009144"/>
    </source>
</evidence>
<evidence type="ECO:0000259" key="4">
    <source>
        <dbReference type="PROSITE" id="PS50112"/>
    </source>
</evidence>
<reference evidence="8 9" key="2">
    <citation type="journal article" date="2013" name="Int. J. Syst. Evol. Microbiol.">
        <title>Methylophaga nitratireducenticrescens sp. nov. and Methylophaga frappieri sp. nov., isolated from the biofilm of the methanol-fed denitrification system treating the seawater at the Montreal Biodome.</title>
        <authorList>
            <person name="Villeneuve C."/>
            <person name="Martineau C."/>
            <person name="Mauffrey F."/>
            <person name="Villemur R."/>
        </authorList>
    </citation>
    <scope>NUCLEOTIDE SEQUENCE [LARGE SCALE GENOMIC DNA]</scope>
    <source>
        <strain evidence="8 9">JAM1</strain>
    </source>
</reference>
<dbReference type="SMART" id="SM00267">
    <property type="entry name" value="GGDEF"/>
    <property type="match status" value="1"/>
</dbReference>
<dbReference type="SUPFAM" id="SSF141868">
    <property type="entry name" value="EAL domain-like"/>
    <property type="match status" value="1"/>
</dbReference>
<dbReference type="InterPro" id="IPR035919">
    <property type="entry name" value="EAL_sf"/>
</dbReference>
<dbReference type="EC" id="3.1.4.52" evidence="1"/>
<evidence type="ECO:0000256" key="1">
    <source>
        <dbReference type="ARBA" id="ARBA00012282"/>
    </source>
</evidence>
<dbReference type="InterPro" id="IPR035965">
    <property type="entry name" value="PAS-like_dom_sf"/>
</dbReference>
<evidence type="ECO:0000256" key="3">
    <source>
        <dbReference type="SAM" id="Phobius"/>
    </source>
</evidence>
<feature type="domain" description="GGDEF" evidence="7">
    <location>
        <begin position="457"/>
        <end position="595"/>
    </location>
</feature>
<dbReference type="InterPro" id="IPR052155">
    <property type="entry name" value="Biofilm_reg_signaling"/>
</dbReference>
<dbReference type="FunFam" id="3.20.20.450:FF:000001">
    <property type="entry name" value="Cyclic di-GMP phosphodiesterase yahA"/>
    <property type="match status" value="1"/>
</dbReference>
<feature type="transmembrane region" description="Helical" evidence="3">
    <location>
        <begin position="266"/>
        <end position="285"/>
    </location>
</feature>
<dbReference type="CDD" id="cd01949">
    <property type="entry name" value="GGDEF"/>
    <property type="match status" value="1"/>
</dbReference>
<name>I1XMH6_METNJ</name>
<evidence type="ECO:0000313" key="8">
    <source>
        <dbReference type="EMBL" id="AFI85595.1"/>
    </source>
</evidence>